<protein>
    <recommendedName>
        <fullName evidence="4">Aspartate aminotransferase family protein</fullName>
    </recommendedName>
</protein>
<feature type="non-terminal residue" evidence="2">
    <location>
        <position position="200"/>
    </location>
</feature>
<evidence type="ECO:0000256" key="1">
    <source>
        <dbReference type="ARBA" id="ARBA00022898"/>
    </source>
</evidence>
<evidence type="ECO:0008006" key="4">
    <source>
        <dbReference type="Google" id="ProtNLM"/>
    </source>
</evidence>
<evidence type="ECO:0000313" key="3">
    <source>
        <dbReference type="Proteomes" id="UP000195105"/>
    </source>
</evidence>
<dbReference type="EMBL" id="NGFN01000814">
    <property type="protein sequence ID" value="OUC75557.1"/>
    <property type="molecule type" value="Genomic_DNA"/>
</dbReference>
<evidence type="ECO:0000313" key="2">
    <source>
        <dbReference type="EMBL" id="OUC75557.1"/>
    </source>
</evidence>
<gene>
    <name evidence="2" type="ORF">CA983_44335</name>
</gene>
<name>A0A243Q2R8_9ACTN</name>
<dbReference type="InterPro" id="IPR015422">
    <property type="entry name" value="PyrdxlP-dep_Trfase_small"/>
</dbReference>
<dbReference type="SUPFAM" id="SSF53383">
    <property type="entry name" value="PLP-dependent transferases"/>
    <property type="match status" value="1"/>
</dbReference>
<dbReference type="AlphaFoldDB" id="A0A243Q2R8"/>
<dbReference type="GO" id="GO:0030170">
    <property type="term" value="F:pyridoxal phosphate binding"/>
    <property type="evidence" value="ECO:0007669"/>
    <property type="project" value="InterPro"/>
</dbReference>
<dbReference type="InterPro" id="IPR015424">
    <property type="entry name" value="PyrdxlP-dep_Trfase"/>
</dbReference>
<dbReference type="InterPro" id="IPR005814">
    <property type="entry name" value="Aminotrans_3"/>
</dbReference>
<sequence>MTDPADDQRIPSYAGAGNLVYREPDVPRFVSGSGSWLTAHDGRRYLDAEAANGTIAFGYDSTLLQEAMRRCEQLPALPSFAESELRLKVLSRLEPLVSAVLGTPGRVELDLGGAQAMETALRIAFAANGPGTIVVFEGAFHGRSGVTSMLSSSPRYRELLAAWGLEVVRLPSPDSQRCPHAVAGTGCGPGCREAVTRWGS</sequence>
<organism evidence="2 3">
    <name type="scientific">Streptomyces swartbergensis</name>
    <dbReference type="NCBI Taxonomy" id="487165"/>
    <lineage>
        <taxon>Bacteria</taxon>
        <taxon>Bacillati</taxon>
        <taxon>Actinomycetota</taxon>
        <taxon>Actinomycetes</taxon>
        <taxon>Kitasatosporales</taxon>
        <taxon>Streptomycetaceae</taxon>
        <taxon>Streptomyces</taxon>
    </lineage>
</organism>
<keyword evidence="1" id="KW-0663">Pyridoxal phosphate</keyword>
<dbReference type="Gene3D" id="3.40.640.10">
    <property type="entry name" value="Type I PLP-dependent aspartate aminotransferase-like (Major domain)"/>
    <property type="match status" value="1"/>
</dbReference>
<dbReference type="Gene3D" id="3.90.1150.10">
    <property type="entry name" value="Aspartate Aminotransferase, domain 1"/>
    <property type="match status" value="1"/>
</dbReference>
<comment type="caution">
    <text evidence="2">The sequence shown here is derived from an EMBL/GenBank/DDBJ whole genome shotgun (WGS) entry which is preliminary data.</text>
</comment>
<dbReference type="Pfam" id="PF00202">
    <property type="entry name" value="Aminotran_3"/>
    <property type="match status" value="1"/>
</dbReference>
<accession>A0A243Q2R8</accession>
<dbReference type="Proteomes" id="UP000195105">
    <property type="component" value="Unassembled WGS sequence"/>
</dbReference>
<dbReference type="InterPro" id="IPR015421">
    <property type="entry name" value="PyrdxlP-dep_Trfase_major"/>
</dbReference>
<dbReference type="RefSeq" id="WP_143645901.1">
    <property type="nucleotide sequence ID" value="NZ_NGFN01000814.1"/>
</dbReference>
<reference evidence="2 3" key="1">
    <citation type="submission" date="2017-05" db="EMBL/GenBank/DDBJ databases">
        <title>Biotechnological potential of actinobacteria isolated from South African environments.</title>
        <authorList>
            <person name="Le Roes-Hill M."/>
            <person name="Prins A."/>
            <person name="Durrell K.A."/>
        </authorList>
    </citation>
    <scope>NUCLEOTIDE SEQUENCE [LARGE SCALE GENOMIC DNA]</scope>
    <source>
        <strain evidence="2 3">HMC13</strain>
    </source>
</reference>
<dbReference type="GO" id="GO:0008483">
    <property type="term" value="F:transaminase activity"/>
    <property type="evidence" value="ECO:0007669"/>
    <property type="project" value="InterPro"/>
</dbReference>
<keyword evidence="3" id="KW-1185">Reference proteome</keyword>
<proteinExistence type="predicted"/>